<accession>L9ZHU9</accession>
<dbReference type="AlphaFoldDB" id="L9ZHU9"/>
<dbReference type="Gene3D" id="3.40.50.1010">
    <property type="entry name" value="5'-nuclease"/>
    <property type="match status" value="1"/>
</dbReference>
<evidence type="ECO:0000256" key="3">
    <source>
        <dbReference type="ARBA" id="ARBA00022722"/>
    </source>
</evidence>
<evidence type="ECO:0000259" key="9">
    <source>
        <dbReference type="Pfam" id="PF01850"/>
    </source>
</evidence>
<organism evidence="10 11">
    <name type="scientific">Natrialba taiwanensis DSM 12281</name>
    <dbReference type="NCBI Taxonomy" id="1230458"/>
    <lineage>
        <taxon>Archaea</taxon>
        <taxon>Methanobacteriati</taxon>
        <taxon>Methanobacteriota</taxon>
        <taxon>Stenosarchaea group</taxon>
        <taxon>Halobacteria</taxon>
        <taxon>Halobacteriales</taxon>
        <taxon>Natrialbaceae</taxon>
        <taxon>Natrialba</taxon>
    </lineage>
</organism>
<evidence type="ECO:0000256" key="7">
    <source>
        <dbReference type="ARBA" id="ARBA00038093"/>
    </source>
</evidence>
<dbReference type="EC" id="3.1.-.-" evidence="8"/>
<dbReference type="InterPro" id="IPR050556">
    <property type="entry name" value="Type_II_TA_system_RNase"/>
</dbReference>
<evidence type="ECO:0000256" key="8">
    <source>
        <dbReference type="HAMAP-Rule" id="MF_00265"/>
    </source>
</evidence>
<keyword evidence="8" id="KW-0800">Toxin</keyword>
<evidence type="ECO:0000313" key="10">
    <source>
        <dbReference type="EMBL" id="ELY86050.1"/>
    </source>
</evidence>
<feature type="binding site" evidence="8">
    <location>
        <position position="117"/>
    </location>
    <ligand>
        <name>Mg(2+)</name>
        <dbReference type="ChEBI" id="CHEBI:18420"/>
    </ligand>
</feature>
<dbReference type="InterPro" id="IPR002716">
    <property type="entry name" value="PIN_dom"/>
</dbReference>
<evidence type="ECO:0000256" key="4">
    <source>
        <dbReference type="ARBA" id="ARBA00022723"/>
    </source>
</evidence>
<keyword evidence="2 8" id="KW-1277">Toxin-antitoxin system</keyword>
<dbReference type="PANTHER" id="PTHR33653:SF1">
    <property type="entry name" value="RIBONUCLEASE VAPC2"/>
    <property type="match status" value="1"/>
</dbReference>
<comment type="similarity">
    <text evidence="7 8">Belongs to the PINc/VapC protein family.</text>
</comment>
<protein>
    <recommendedName>
        <fullName evidence="8">Ribonuclease VapC</fullName>
        <shortName evidence="8">RNase VapC</shortName>
        <ecNumber evidence="8">3.1.-.-</ecNumber>
    </recommendedName>
    <alternativeName>
        <fullName evidence="8">Putative toxin VapC</fullName>
    </alternativeName>
</protein>
<comment type="function">
    <text evidence="8">Toxic component of a toxin-antitoxin (TA) system. An RNase.</text>
</comment>
<evidence type="ECO:0000256" key="5">
    <source>
        <dbReference type="ARBA" id="ARBA00022801"/>
    </source>
</evidence>
<evidence type="ECO:0000256" key="6">
    <source>
        <dbReference type="ARBA" id="ARBA00022842"/>
    </source>
</evidence>
<dbReference type="EMBL" id="AOIL01000065">
    <property type="protein sequence ID" value="ELY86050.1"/>
    <property type="molecule type" value="Genomic_DNA"/>
</dbReference>
<dbReference type="SUPFAM" id="SSF88723">
    <property type="entry name" value="PIN domain-like"/>
    <property type="match status" value="1"/>
</dbReference>
<keyword evidence="4 8" id="KW-0479">Metal-binding</keyword>
<name>L9ZHU9_9EURY</name>
<dbReference type="PATRIC" id="fig|1230458.4.peg.3794"/>
<dbReference type="GO" id="GO:0000287">
    <property type="term" value="F:magnesium ion binding"/>
    <property type="evidence" value="ECO:0007669"/>
    <property type="project" value="UniProtKB-UniRule"/>
</dbReference>
<comment type="caution">
    <text evidence="10">The sequence shown here is derived from an EMBL/GenBank/DDBJ whole genome shotgun (WGS) entry which is preliminary data.</text>
</comment>
<sequence>MNAKSSARNSTKMQRSESVNYLDSSALIDFLDPDADHHDAARSFVESRSGQSWFAPTLVLYEIYRHRARQAGPEGVAELAADFEWIDPVPLTHDRAREAALIDAELMAAGTPINQMDVLIAGVTREAGGTLVTRDGDFEAINGLDTIEF</sequence>
<keyword evidence="3 8" id="KW-0540">Nuclease</keyword>
<keyword evidence="5 8" id="KW-0378">Hydrolase</keyword>
<dbReference type="HAMAP" id="MF_00265">
    <property type="entry name" value="VapC_Nob1"/>
    <property type="match status" value="1"/>
</dbReference>
<evidence type="ECO:0000256" key="1">
    <source>
        <dbReference type="ARBA" id="ARBA00001946"/>
    </source>
</evidence>
<dbReference type="GO" id="GO:0016787">
    <property type="term" value="F:hydrolase activity"/>
    <property type="evidence" value="ECO:0007669"/>
    <property type="project" value="UniProtKB-KW"/>
</dbReference>
<comment type="cofactor">
    <cofactor evidence="1 8">
        <name>Mg(2+)</name>
        <dbReference type="ChEBI" id="CHEBI:18420"/>
    </cofactor>
</comment>
<feature type="domain" description="PIN" evidence="9">
    <location>
        <begin position="21"/>
        <end position="142"/>
    </location>
</feature>
<dbReference type="InterPro" id="IPR029060">
    <property type="entry name" value="PIN-like_dom_sf"/>
</dbReference>
<dbReference type="InterPro" id="IPR022907">
    <property type="entry name" value="VapC_family"/>
</dbReference>
<evidence type="ECO:0000256" key="2">
    <source>
        <dbReference type="ARBA" id="ARBA00022649"/>
    </source>
</evidence>
<keyword evidence="11" id="KW-1185">Reference proteome</keyword>
<reference evidence="10 11" key="1">
    <citation type="journal article" date="2014" name="PLoS Genet.">
        <title>Phylogenetically driven sequencing of extremely halophilic archaea reveals strategies for static and dynamic osmo-response.</title>
        <authorList>
            <person name="Becker E.A."/>
            <person name="Seitzer P.M."/>
            <person name="Tritt A."/>
            <person name="Larsen D."/>
            <person name="Krusor M."/>
            <person name="Yao A.I."/>
            <person name="Wu D."/>
            <person name="Madern D."/>
            <person name="Eisen J.A."/>
            <person name="Darling A.E."/>
            <person name="Facciotti M.T."/>
        </authorList>
    </citation>
    <scope>NUCLEOTIDE SEQUENCE [LARGE SCALE GENOMIC DNA]</scope>
    <source>
        <strain evidence="10 11">DSM 12281</strain>
    </source>
</reference>
<dbReference type="Pfam" id="PF01850">
    <property type="entry name" value="PIN"/>
    <property type="match status" value="1"/>
</dbReference>
<dbReference type="PANTHER" id="PTHR33653">
    <property type="entry name" value="RIBONUCLEASE VAPC2"/>
    <property type="match status" value="1"/>
</dbReference>
<dbReference type="GO" id="GO:0004540">
    <property type="term" value="F:RNA nuclease activity"/>
    <property type="evidence" value="ECO:0007669"/>
    <property type="project" value="InterPro"/>
</dbReference>
<proteinExistence type="inferred from homology"/>
<dbReference type="GO" id="GO:0090729">
    <property type="term" value="F:toxin activity"/>
    <property type="evidence" value="ECO:0007669"/>
    <property type="project" value="UniProtKB-KW"/>
</dbReference>
<evidence type="ECO:0000313" key="11">
    <source>
        <dbReference type="Proteomes" id="UP000011648"/>
    </source>
</evidence>
<keyword evidence="6 8" id="KW-0460">Magnesium</keyword>
<dbReference type="Proteomes" id="UP000011648">
    <property type="component" value="Unassembled WGS sequence"/>
</dbReference>
<feature type="binding site" evidence="8">
    <location>
        <position position="23"/>
    </location>
    <ligand>
        <name>Mg(2+)</name>
        <dbReference type="ChEBI" id="CHEBI:18420"/>
    </ligand>
</feature>
<gene>
    <name evidence="8" type="primary">vapC</name>
    <name evidence="10" type="ORF">C484_18897</name>
</gene>